<dbReference type="EMBL" id="CP001619">
    <property type="protein sequence ID" value="ACT95250.1"/>
    <property type="molecule type" value="Genomic_DNA"/>
</dbReference>
<name>C6VZ44_DYAFD</name>
<dbReference type="STRING" id="471854.Dfer_4047"/>
<keyword evidence="1" id="KW-1133">Transmembrane helix</keyword>
<organism evidence="2 3">
    <name type="scientific">Dyadobacter fermentans (strain ATCC 700827 / DSM 18053 / CIP 107007 / KCTC 52180 / NS114)</name>
    <dbReference type="NCBI Taxonomy" id="471854"/>
    <lineage>
        <taxon>Bacteria</taxon>
        <taxon>Pseudomonadati</taxon>
        <taxon>Bacteroidota</taxon>
        <taxon>Cytophagia</taxon>
        <taxon>Cytophagales</taxon>
        <taxon>Spirosomataceae</taxon>
        <taxon>Dyadobacter</taxon>
    </lineage>
</organism>
<proteinExistence type="predicted"/>
<evidence type="ECO:0000313" key="3">
    <source>
        <dbReference type="Proteomes" id="UP000002011"/>
    </source>
</evidence>
<keyword evidence="1" id="KW-0472">Membrane</keyword>
<gene>
    <name evidence="2" type="ordered locus">Dfer_4047</name>
</gene>
<feature type="transmembrane region" description="Helical" evidence="1">
    <location>
        <begin position="78"/>
        <end position="96"/>
    </location>
</feature>
<sequence length="180" mass="21010">MRSFYSLSFSLIITSLHIACCILPLLSLASLPLFDQGFFARNQGLLSVLQWVLFVWLSGRLFVFYFWNKTFHSRMETFSYVLGWFIALSGLIINRWEPFKSERQMLAEQQFERFRSHRQLRVELGGSCDGQKLIADLREINGVRDESIDLDASVVSLSYHKEKVSEDEILDVLRKKGYIK</sequence>
<dbReference type="HOGENOM" id="CLU_1493966_0_0_10"/>
<dbReference type="OrthoDB" id="955809at2"/>
<reference evidence="2 3" key="1">
    <citation type="journal article" date="2009" name="Stand. Genomic Sci.">
        <title>Complete genome sequence of Dyadobacter fermentans type strain (NS114).</title>
        <authorList>
            <person name="Lang E."/>
            <person name="Lapidus A."/>
            <person name="Chertkov O."/>
            <person name="Brettin T."/>
            <person name="Detter J.C."/>
            <person name="Han C."/>
            <person name="Copeland A."/>
            <person name="Glavina Del Rio T."/>
            <person name="Nolan M."/>
            <person name="Chen F."/>
            <person name="Lucas S."/>
            <person name="Tice H."/>
            <person name="Cheng J.F."/>
            <person name="Land M."/>
            <person name="Hauser L."/>
            <person name="Chang Y.J."/>
            <person name="Jeffries C.D."/>
            <person name="Kopitz M."/>
            <person name="Bruce D."/>
            <person name="Goodwin L."/>
            <person name="Pitluck S."/>
            <person name="Ovchinnikova G."/>
            <person name="Pati A."/>
            <person name="Ivanova N."/>
            <person name="Mavrommatis K."/>
            <person name="Chen A."/>
            <person name="Palaniappan K."/>
            <person name="Chain P."/>
            <person name="Bristow J."/>
            <person name="Eisen J.A."/>
            <person name="Markowitz V."/>
            <person name="Hugenholtz P."/>
            <person name="Goker M."/>
            <person name="Rohde M."/>
            <person name="Kyrpides N.C."/>
            <person name="Klenk H.P."/>
        </authorList>
    </citation>
    <scope>NUCLEOTIDE SEQUENCE [LARGE SCALE GENOMIC DNA]</scope>
    <source>
        <strain evidence="3">ATCC 700827 / DSM 18053 / CIP 107007 / KCTC 52180 / NS114</strain>
    </source>
</reference>
<feature type="transmembrane region" description="Helical" evidence="1">
    <location>
        <begin position="12"/>
        <end position="34"/>
    </location>
</feature>
<keyword evidence="1" id="KW-0812">Transmembrane</keyword>
<evidence type="ECO:0000313" key="2">
    <source>
        <dbReference type="EMBL" id="ACT95250.1"/>
    </source>
</evidence>
<protein>
    <recommendedName>
        <fullName evidence="4">HMA domain-containing protein</fullName>
    </recommendedName>
</protein>
<evidence type="ECO:0000256" key="1">
    <source>
        <dbReference type="SAM" id="Phobius"/>
    </source>
</evidence>
<dbReference type="KEGG" id="dfe:Dfer_4047"/>
<accession>C6VZ44</accession>
<keyword evidence="3" id="KW-1185">Reference proteome</keyword>
<dbReference type="eggNOG" id="COG2608">
    <property type="taxonomic scope" value="Bacteria"/>
</dbReference>
<dbReference type="Proteomes" id="UP000002011">
    <property type="component" value="Chromosome"/>
</dbReference>
<dbReference type="AlphaFoldDB" id="C6VZ44"/>
<evidence type="ECO:0008006" key="4">
    <source>
        <dbReference type="Google" id="ProtNLM"/>
    </source>
</evidence>
<feature type="transmembrane region" description="Helical" evidence="1">
    <location>
        <begin position="46"/>
        <end position="66"/>
    </location>
</feature>